<proteinExistence type="predicted"/>
<organism evidence="1 2">
    <name type="scientific">Nepenthes gracilis</name>
    <name type="common">Slender pitcher plant</name>
    <dbReference type="NCBI Taxonomy" id="150966"/>
    <lineage>
        <taxon>Eukaryota</taxon>
        <taxon>Viridiplantae</taxon>
        <taxon>Streptophyta</taxon>
        <taxon>Embryophyta</taxon>
        <taxon>Tracheophyta</taxon>
        <taxon>Spermatophyta</taxon>
        <taxon>Magnoliopsida</taxon>
        <taxon>eudicotyledons</taxon>
        <taxon>Gunneridae</taxon>
        <taxon>Pentapetalae</taxon>
        <taxon>Caryophyllales</taxon>
        <taxon>Nepenthaceae</taxon>
        <taxon>Nepenthes</taxon>
    </lineage>
</organism>
<accession>A0AAD3TF39</accession>
<reference evidence="1" key="1">
    <citation type="submission" date="2023-05" db="EMBL/GenBank/DDBJ databases">
        <title>Nepenthes gracilis genome sequencing.</title>
        <authorList>
            <person name="Fukushima K."/>
        </authorList>
    </citation>
    <scope>NUCLEOTIDE SEQUENCE</scope>
    <source>
        <strain evidence="1">SING2019-196</strain>
    </source>
</reference>
<dbReference type="AlphaFoldDB" id="A0AAD3TF39"/>
<evidence type="ECO:0000313" key="2">
    <source>
        <dbReference type="Proteomes" id="UP001279734"/>
    </source>
</evidence>
<sequence>MCKSLRNPVIKSSTPEILPFWEQLVPGHSGSKAALRKYDTPEIQARPLRPKNILPQQQKTFPGAGIWTCLGGAAGILSFGCCGWFRWDTAAGMDVLSLLEAAEMLLMLEPFKYADAHFCFVLFYGPNGPGWNFMRALSGAEVSWLC</sequence>
<dbReference type="EMBL" id="BSYO01000034">
    <property type="protein sequence ID" value="GMH28222.1"/>
    <property type="molecule type" value="Genomic_DNA"/>
</dbReference>
<comment type="caution">
    <text evidence="1">The sequence shown here is derived from an EMBL/GenBank/DDBJ whole genome shotgun (WGS) entry which is preliminary data.</text>
</comment>
<keyword evidence="2" id="KW-1185">Reference proteome</keyword>
<name>A0AAD3TF39_NEPGR</name>
<dbReference type="Proteomes" id="UP001279734">
    <property type="component" value="Unassembled WGS sequence"/>
</dbReference>
<gene>
    <name evidence="1" type="ORF">Nepgr_030065</name>
</gene>
<evidence type="ECO:0000313" key="1">
    <source>
        <dbReference type="EMBL" id="GMH28222.1"/>
    </source>
</evidence>
<protein>
    <submittedName>
        <fullName evidence="1">Uncharacterized protein</fullName>
    </submittedName>
</protein>